<evidence type="ECO:0000256" key="1">
    <source>
        <dbReference type="ARBA" id="ARBA00006265"/>
    </source>
</evidence>
<feature type="region of interest" description="Disordered" evidence="3">
    <location>
        <begin position="253"/>
        <end position="307"/>
    </location>
</feature>
<dbReference type="Pfam" id="PF00076">
    <property type="entry name" value="RRM_1"/>
    <property type="match status" value="1"/>
</dbReference>
<dbReference type="InterPro" id="IPR035979">
    <property type="entry name" value="RBD_domain_sf"/>
</dbReference>
<feature type="compositionally biased region" description="Gly residues" evidence="3">
    <location>
        <begin position="289"/>
        <end position="306"/>
    </location>
</feature>
<evidence type="ECO:0000313" key="5">
    <source>
        <dbReference type="EMBL" id="KAE8726107.1"/>
    </source>
</evidence>
<keyword evidence="6" id="KW-1185">Reference proteome</keyword>
<dbReference type="Proteomes" id="UP000436088">
    <property type="component" value="Unassembled WGS sequence"/>
</dbReference>
<dbReference type="GO" id="GO:0003723">
    <property type="term" value="F:RNA binding"/>
    <property type="evidence" value="ECO:0007669"/>
    <property type="project" value="UniProtKB-UniRule"/>
</dbReference>
<dbReference type="InterPro" id="IPR034772">
    <property type="entry name" value="CPSF6/7"/>
</dbReference>
<dbReference type="CDD" id="cd12372">
    <property type="entry name" value="RRM_CFIm68_CFIm59"/>
    <property type="match status" value="1"/>
</dbReference>
<feature type="region of interest" description="Disordered" evidence="3">
    <location>
        <begin position="1"/>
        <end position="36"/>
    </location>
</feature>
<evidence type="ECO:0000256" key="3">
    <source>
        <dbReference type="SAM" id="MobiDB-lite"/>
    </source>
</evidence>
<accession>A0A6A3CBT1</accession>
<dbReference type="SUPFAM" id="SSF54928">
    <property type="entry name" value="RNA-binding domain, RBD"/>
    <property type="match status" value="1"/>
</dbReference>
<evidence type="ECO:0000259" key="4">
    <source>
        <dbReference type="PROSITE" id="PS50102"/>
    </source>
</evidence>
<feature type="region of interest" description="Disordered" evidence="3">
    <location>
        <begin position="421"/>
        <end position="595"/>
    </location>
</feature>
<dbReference type="AlphaFoldDB" id="A0A6A3CBT1"/>
<comment type="similarity">
    <text evidence="1">Belongs to the RRM CPSF6/7 family.</text>
</comment>
<comment type="caution">
    <text evidence="5">The sequence shown here is derived from an EMBL/GenBank/DDBJ whole genome shotgun (WGS) entry which is preliminary data.</text>
</comment>
<sequence>MGPPESGVSNPRVADGVERGDSMVSHESQGFRGSAYNDVKGPNAVIGGGGGRGLRVELAQASSKLNDMAVEQSRNNNYDNLDGLTAIGQQGQGVGNVGGVENEGLMRQGEVGAGNGNVNSGGGSGPMIGNGVGNVAVASVVRGSAPGVGGSGGGTILFVGDLHWWTTDAELESELCKYGPVKEVKFFDEKASGKSKGYCQVEFYDPAAATACKEGMNGHVFNGRPCVVAFASPFTVKKRGEAQLNRKLQMAQSALSQAGRGRNDAGSKPVGINIQTGGNYQGGDNNKGYGRGNMGRGNAQGMGNRGPVGPMRNRAGGMGGRGIMGNGGNGFGQGIGAAPDLMHTQSMMGQGFGPAFGGAMGRMGGYGGFPGALTSPFSGMLNSFPPVGGVGLPGVAPHVNPAFFGRGMSMNGMGMMPSSGVDGPNMGWSDPSMGGWGGDEHGGGRASESSYGEEAAFNHQHGEASHDRGGNDRDMTGEKDTGNGHDWPERQHQDDRDIGRECDRERDRDQEHSRDRDRNHDRELDQERDQNRYREDKDRYAAHHKYRDREPEHSNDWDRGRSSRTHSKSRLSQEEEHRSRSRGADYGKRRRLTSD</sequence>
<dbReference type="GO" id="GO:0006397">
    <property type="term" value="P:mRNA processing"/>
    <property type="evidence" value="ECO:0007669"/>
    <property type="project" value="UniProtKB-KW"/>
</dbReference>
<keyword evidence="2" id="KW-0694">RNA-binding</keyword>
<dbReference type="Gene3D" id="3.30.70.330">
    <property type="match status" value="1"/>
</dbReference>
<feature type="domain" description="RRM" evidence="4">
    <location>
        <begin position="155"/>
        <end position="233"/>
    </location>
</feature>
<dbReference type="SMART" id="SM00360">
    <property type="entry name" value="RRM"/>
    <property type="match status" value="1"/>
</dbReference>
<reference evidence="5" key="1">
    <citation type="submission" date="2019-09" db="EMBL/GenBank/DDBJ databases">
        <title>Draft genome information of white flower Hibiscus syriacus.</title>
        <authorList>
            <person name="Kim Y.-M."/>
        </authorList>
    </citation>
    <scope>NUCLEOTIDE SEQUENCE [LARGE SCALE GENOMIC DNA]</scope>
    <source>
        <strain evidence="5">YM2019G1</strain>
    </source>
</reference>
<dbReference type="EMBL" id="VEPZ02000390">
    <property type="protein sequence ID" value="KAE8726107.1"/>
    <property type="molecule type" value="Genomic_DNA"/>
</dbReference>
<evidence type="ECO:0000313" key="6">
    <source>
        <dbReference type="Proteomes" id="UP000436088"/>
    </source>
</evidence>
<protein>
    <submittedName>
        <fullName evidence="5">Nuclear transcription factor Y subunit B-3</fullName>
    </submittedName>
</protein>
<dbReference type="GO" id="GO:0005634">
    <property type="term" value="C:nucleus"/>
    <property type="evidence" value="ECO:0007669"/>
    <property type="project" value="UniProtKB-SubCell"/>
</dbReference>
<dbReference type="InterPro" id="IPR012677">
    <property type="entry name" value="Nucleotide-bd_a/b_plait_sf"/>
</dbReference>
<gene>
    <name evidence="5" type="ORF">F3Y22_tig00007643pilonHSYRG00013</name>
</gene>
<feature type="compositionally biased region" description="Polar residues" evidence="3">
    <location>
        <begin position="273"/>
        <end position="284"/>
    </location>
</feature>
<feature type="compositionally biased region" description="Basic and acidic residues" evidence="3">
    <location>
        <begin position="571"/>
        <end position="595"/>
    </location>
</feature>
<evidence type="ECO:0000256" key="2">
    <source>
        <dbReference type="PROSITE-ProRule" id="PRU00176"/>
    </source>
</evidence>
<proteinExistence type="inferred from homology"/>
<feature type="compositionally biased region" description="Basic and acidic residues" evidence="3">
    <location>
        <begin position="460"/>
        <end position="561"/>
    </location>
</feature>
<organism evidence="5 6">
    <name type="scientific">Hibiscus syriacus</name>
    <name type="common">Rose of Sharon</name>
    <dbReference type="NCBI Taxonomy" id="106335"/>
    <lineage>
        <taxon>Eukaryota</taxon>
        <taxon>Viridiplantae</taxon>
        <taxon>Streptophyta</taxon>
        <taxon>Embryophyta</taxon>
        <taxon>Tracheophyta</taxon>
        <taxon>Spermatophyta</taxon>
        <taxon>Magnoliopsida</taxon>
        <taxon>eudicotyledons</taxon>
        <taxon>Gunneridae</taxon>
        <taxon>Pentapetalae</taxon>
        <taxon>rosids</taxon>
        <taxon>malvids</taxon>
        <taxon>Malvales</taxon>
        <taxon>Malvaceae</taxon>
        <taxon>Malvoideae</taxon>
        <taxon>Hibiscus</taxon>
    </lineage>
</organism>
<name>A0A6A3CBT1_HIBSY</name>
<dbReference type="PANTHER" id="PTHR23204">
    <property type="entry name" value="CLEAVAGE AND POLYADENYLATION SPECIFIC FACTOR"/>
    <property type="match status" value="1"/>
</dbReference>
<dbReference type="InterPro" id="IPR000504">
    <property type="entry name" value="RRM_dom"/>
</dbReference>
<dbReference type="PROSITE" id="PS50102">
    <property type="entry name" value="RRM"/>
    <property type="match status" value="1"/>
</dbReference>